<proteinExistence type="predicted"/>
<dbReference type="EMBL" id="JAXIVS010000029">
    <property type="protein sequence ID" value="MDY7233189.1"/>
    <property type="molecule type" value="Genomic_DNA"/>
</dbReference>
<name>A0ABU5HJV7_9BACT</name>
<evidence type="ECO:0000313" key="2">
    <source>
        <dbReference type="EMBL" id="MDY7233189.1"/>
    </source>
</evidence>
<sequence length="173" mass="18294">MKSVLLGLAMLVFGGALAFGGGRTLYRAHASRSWPVVEGSVVSSVVETVRNKRAVSFQPHVRYRYTVDGASYTSENISFGGGAAGETLEEANAFVRRLPEGAPVQLHYAPGDASLVCLDCQRVSLADYGVTGGGAVLVGLAVLSLVETARFELRMRRLEHRASLAGGPGRRAS</sequence>
<dbReference type="Proteomes" id="UP001291309">
    <property type="component" value="Unassembled WGS sequence"/>
</dbReference>
<reference evidence="2 3" key="1">
    <citation type="submission" date="2023-12" db="EMBL/GenBank/DDBJ databases">
        <title>the genome sequence of Hyalangium sp. s54d21.</title>
        <authorList>
            <person name="Zhang X."/>
        </authorList>
    </citation>
    <scope>NUCLEOTIDE SEQUENCE [LARGE SCALE GENOMIC DNA]</scope>
    <source>
        <strain evidence="3">s54d21</strain>
    </source>
</reference>
<protein>
    <submittedName>
        <fullName evidence="2">DUF3592 domain-containing protein</fullName>
    </submittedName>
</protein>
<evidence type="ECO:0000259" key="1">
    <source>
        <dbReference type="Pfam" id="PF12158"/>
    </source>
</evidence>
<feature type="domain" description="DUF3592" evidence="1">
    <location>
        <begin position="37"/>
        <end position="119"/>
    </location>
</feature>
<keyword evidence="3" id="KW-1185">Reference proteome</keyword>
<dbReference type="InterPro" id="IPR021994">
    <property type="entry name" value="DUF3592"/>
</dbReference>
<accession>A0ABU5HJV7</accession>
<comment type="caution">
    <text evidence="2">The sequence shown here is derived from an EMBL/GenBank/DDBJ whole genome shotgun (WGS) entry which is preliminary data.</text>
</comment>
<dbReference type="Pfam" id="PF12158">
    <property type="entry name" value="DUF3592"/>
    <property type="match status" value="1"/>
</dbReference>
<dbReference type="RefSeq" id="WP_321551901.1">
    <property type="nucleotide sequence ID" value="NZ_JAXIVS010000029.1"/>
</dbReference>
<gene>
    <name evidence="2" type="ORF">SYV04_42775</name>
</gene>
<evidence type="ECO:0000313" key="3">
    <source>
        <dbReference type="Proteomes" id="UP001291309"/>
    </source>
</evidence>
<organism evidence="2 3">
    <name type="scientific">Hyalangium rubrum</name>
    <dbReference type="NCBI Taxonomy" id="3103134"/>
    <lineage>
        <taxon>Bacteria</taxon>
        <taxon>Pseudomonadati</taxon>
        <taxon>Myxococcota</taxon>
        <taxon>Myxococcia</taxon>
        <taxon>Myxococcales</taxon>
        <taxon>Cystobacterineae</taxon>
        <taxon>Archangiaceae</taxon>
        <taxon>Hyalangium</taxon>
    </lineage>
</organism>